<dbReference type="Proteomes" id="UP000663881">
    <property type="component" value="Unassembled WGS sequence"/>
</dbReference>
<dbReference type="Gene3D" id="2.60.40.10">
    <property type="entry name" value="Immunoglobulins"/>
    <property type="match status" value="1"/>
</dbReference>
<dbReference type="EMBL" id="CAJOAY010001963">
    <property type="protein sequence ID" value="CAF3906493.1"/>
    <property type="molecule type" value="Genomic_DNA"/>
</dbReference>
<protein>
    <recommendedName>
        <fullName evidence="3">Fibronectin type-III domain-containing protein</fullName>
    </recommendedName>
</protein>
<feature type="non-terminal residue" evidence="1">
    <location>
        <position position="1"/>
    </location>
</feature>
<comment type="caution">
    <text evidence="1">The sequence shown here is derived from an EMBL/GenBank/DDBJ whole genome shotgun (WGS) entry which is preliminary data.</text>
</comment>
<evidence type="ECO:0008006" key="3">
    <source>
        <dbReference type="Google" id="ProtNLM"/>
    </source>
</evidence>
<dbReference type="AlphaFoldDB" id="A0A819HUB8"/>
<reference evidence="1" key="1">
    <citation type="submission" date="2021-02" db="EMBL/GenBank/DDBJ databases">
        <authorList>
            <person name="Nowell W R."/>
        </authorList>
    </citation>
    <scope>NUCLEOTIDE SEQUENCE</scope>
</reference>
<dbReference type="CDD" id="cd00063">
    <property type="entry name" value="FN3"/>
    <property type="match status" value="1"/>
</dbReference>
<evidence type="ECO:0000313" key="2">
    <source>
        <dbReference type="Proteomes" id="UP000663881"/>
    </source>
</evidence>
<proteinExistence type="predicted"/>
<gene>
    <name evidence="1" type="ORF">OKA104_LOCUS24482</name>
</gene>
<dbReference type="InterPro" id="IPR003961">
    <property type="entry name" value="FN3_dom"/>
</dbReference>
<dbReference type="InterPro" id="IPR013783">
    <property type="entry name" value="Ig-like_fold"/>
</dbReference>
<sequence length="98" mass="11591">LRIFGRGHGKIPTKVRNLVIKRNKDRRDAMITWNQQENCHGYNVLWGIAPNKLYNSWMVYENNFLELKSLSVDQIYYFSVEAFNENGISERANIIKIE</sequence>
<dbReference type="SUPFAM" id="SSF49265">
    <property type="entry name" value="Fibronectin type III"/>
    <property type="match status" value="1"/>
</dbReference>
<accession>A0A819HUB8</accession>
<evidence type="ECO:0000313" key="1">
    <source>
        <dbReference type="EMBL" id="CAF3906493.1"/>
    </source>
</evidence>
<organism evidence="1 2">
    <name type="scientific">Adineta steineri</name>
    <dbReference type="NCBI Taxonomy" id="433720"/>
    <lineage>
        <taxon>Eukaryota</taxon>
        <taxon>Metazoa</taxon>
        <taxon>Spiralia</taxon>
        <taxon>Gnathifera</taxon>
        <taxon>Rotifera</taxon>
        <taxon>Eurotatoria</taxon>
        <taxon>Bdelloidea</taxon>
        <taxon>Adinetida</taxon>
        <taxon>Adinetidae</taxon>
        <taxon>Adineta</taxon>
    </lineage>
</organism>
<dbReference type="InterPro" id="IPR036116">
    <property type="entry name" value="FN3_sf"/>
</dbReference>
<name>A0A819HUB8_9BILA</name>